<reference evidence="1 2" key="1">
    <citation type="submission" date="2023-09" db="EMBL/GenBank/DDBJ databases">
        <authorList>
            <person name="Wang M."/>
        </authorList>
    </citation>
    <scope>NUCLEOTIDE SEQUENCE [LARGE SCALE GENOMIC DNA]</scope>
    <source>
        <strain evidence="1">GT-2023</strain>
        <tissue evidence="1">Liver</tissue>
    </source>
</reference>
<evidence type="ECO:0000313" key="1">
    <source>
        <dbReference type="EMBL" id="KAL1258612.1"/>
    </source>
</evidence>
<dbReference type="EMBL" id="JAYMGO010000016">
    <property type="protein sequence ID" value="KAL1258612.1"/>
    <property type="molecule type" value="Genomic_DNA"/>
</dbReference>
<accession>A0ABR3M410</accession>
<protein>
    <submittedName>
        <fullName evidence="1">Uncharacterized protein</fullName>
    </submittedName>
</protein>
<name>A0ABR3M410_9TELE</name>
<organism evidence="1 2">
    <name type="scientific">Cirrhinus molitorella</name>
    <name type="common">mud carp</name>
    <dbReference type="NCBI Taxonomy" id="172907"/>
    <lineage>
        <taxon>Eukaryota</taxon>
        <taxon>Metazoa</taxon>
        <taxon>Chordata</taxon>
        <taxon>Craniata</taxon>
        <taxon>Vertebrata</taxon>
        <taxon>Euteleostomi</taxon>
        <taxon>Actinopterygii</taxon>
        <taxon>Neopterygii</taxon>
        <taxon>Teleostei</taxon>
        <taxon>Ostariophysi</taxon>
        <taxon>Cypriniformes</taxon>
        <taxon>Cyprinidae</taxon>
        <taxon>Labeoninae</taxon>
        <taxon>Labeonini</taxon>
        <taxon>Cirrhinus</taxon>
    </lineage>
</organism>
<evidence type="ECO:0000313" key="2">
    <source>
        <dbReference type="Proteomes" id="UP001558613"/>
    </source>
</evidence>
<dbReference type="Proteomes" id="UP001558613">
    <property type="component" value="Unassembled WGS sequence"/>
</dbReference>
<comment type="caution">
    <text evidence="1">The sequence shown here is derived from an EMBL/GenBank/DDBJ whole genome shotgun (WGS) entry which is preliminary data.</text>
</comment>
<keyword evidence="2" id="KW-1185">Reference proteome</keyword>
<sequence>MTTPKHSSSIQSVLEPRFPHLGRLITSEPAVLSRYGGQEKSVEVRMTLLYSRQRQASSSSALLKDVLQRSH</sequence>
<proteinExistence type="predicted"/>
<gene>
    <name evidence="1" type="ORF">QQF64_009189</name>
</gene>